<feature type="compositionally biased region" description="Polar residues" evidence="1">
    <location>
        <begin position="73"/>
        <end position="92"/>
    </location>
</feature>
<feature type="region of interest" description="Disordered" evidence="1">
    <location>
        <begin position="1"/>
        <end position="202"/>
    </location>
</feature>
<feature type="compositionally biased region" description="Basic and acidic residues" evidence="1">
    <location>
        <begin position="113"/>
        <end position="123"/>
    </location>
</feature>
<dbReference type="AlphaFoldDB" id="A0A0D2I870"/>
<dbReference type="EMBL" id="KN848094">
    <property type="protein sequence ID" value="KIX93381.1"/>
    <property type="molecule type" value="Genomic_DNA"/>
</dbReference>
<dbReference type="RefSeq" id="XP_016627504.1">
    <property type="nucleotide sequence ID" value="XM_016781292.1"/>
</dbReference>
<dbReference type="VEuPathDB" id="FungiDB:Z520_10800"/>
<dbReference type="GeneID" id="27716546"/>
<reference evidence="2 3" key="1">
    <citation type="submission" date="2015-01" db="EMBL/GenBank/DDBJ databases">
        <title>The Genome Sequence of Fonsecaea multimorphosa CBS 102226.</title>
        <authorList>
            <consortium name="The Broad Institute Genomics Platform"/>
            <person name="Cuomo C."/>
            <person name="de Hoog S."/>
            <person name="Gorbushina A."/>
            <person name="Stielow B."/>
            <person name="Teixiera M."/>
            <person name="Abouelleil A."/>
            <person name="Chapman S.B."/>
            <person name="Priest M."/>
            <person name="Young S.K."/>
            <person name="Wortman J."/>
            <person name="Nusbaum C."/>
            <person name="Birren B."/>
        </authorList>
    </citation>
    <scope>NUCLEOTIDE SEQUENCE [LARGE SCALE GENOMIC DNA]</scope>
    <source>
        <strain evidence="2 3">CBS 102226</strain>
    </source>
</reference>
<proteinExistence type="predicted"/>
<feature type="compositionally biased region" description="Low complexity" evidence="1">
    <location>
        <begin position="10"/>
        <end position="22"/>
    </location>
</feature>
<keyword evidence="3" id="KW-1185">Reference proteome</keyword>
<dbReference type="Proteomes" id="UP000053411">
    <property type="component" value="Unassembled WGS sequence"/>
</dbReference>
<evidence type="ECO:0000313" key="3">
    <source>
        <dbReference type="Proteomes" id="UP000053411"/>
    </source>
</evidence>
<dbReference type="OrthoDB" id="10575678at2759"/>
<feature type="compositionally biased region" description="Polar residues" evidence="1">
    <location>
        <begin position="44"/>
        <end position="62"/>
    </location>
</feature>
<evidence type="ECO:0000256" key="1">
    <source>
        <dbReference type="SAM" id="MobiDB-lite"/>
    </source>
</evidence>
<name>A0A0D2I870_9EURO</name>
<evidence type="ECO:0000313" key="2">
    <source>
        <dbReference type="EMBL" id="KIX93381.1"/>
    </source>
</evidence>
<protein>
    <submittedName>
        <fullName evidence="2">Uncharacterized protein</fullName>
    </submittedName>
</protein>
<accession>A0A0D2I870</accession>
<sequence length="202" mass="21656">MSSNRKSDRSSASNSGGNSGSSSRRDRQLHLDSSKDERNPAPLHSSSTPSTRVSTGTVPSSETRVKESDVSIPISQEAQGQNQRQRSPSIDESSSHDPALPTPSLTEGGTCIEDGHRTDEGSHTSEPPPQAGESESPPHYNEAPSLGSSMLLGVGSGIGSGMYSQIPQPYGPLDYLDEEDNRPNHHRRQLNNIHGHDCGQRH</sequence>
<gene>
    <name evidence="2" type="ORF">Z520_10800</name>
</gene>
<feature type="compositionally biased region" description="Basic and acidic residues" evidence="1">
    <location>
        <begin position="23"/>
        <end position="39"/>
    </location>
</feature>
<organism evidence="2 3">
    <name type="scientific">Fonsecaea multimorphosa CBS 102226</name>
    <dbReference type="NCBI Taxonomy" id="1442371"/>
    <lineage>
        <taxon>Eukaryota</taxon>
        <taxon>Fungi</taxon>
        <taxon>Dikarya</taxon>
        <taxon>Ascomycota</taxon>
        <taxon>Pezizomycotina</taxon>
        <taxon>Eurotiomycetes</taxon>
        <taxon>Chaetothyriomycetidae</taxon>
        <taxon>Chaetothyriales</taxon>
        <taxon>Herpotrichiellaceae</taxon>
        <taxon>Fonsecaea</taxon>
    </lineage>
</organism>